<evidence type="ECO:0000259" key="3">
    <source>
        <dbReference type="Pfam" id="PF07553"/>
    </source>
</evidence>
<feature type="region of interest" description="Disordered" evidence="1">
    <location>
        <begin position="127"/>
        <end position="159"/>
    </location>
</feature>
<dbReference type="InterPro" id="IPR036388">
    <property type="entry name" value="WH-like_DNA-bd_sf"/>
</dbReference>
<comment type="caution">
    <text evidence="4">The sequence shown here is derived from an EMBL/GenBank/DDBJ whole genome shotgun (WGS) entry which is preliminary data.</text>
</comment>
<evidence type="ECO:0000313" key="4">
    <source>
        <dbReference type="EMBL" id="MFC4428888.1"/>
    </source>
</evidence>
<dbReference type="RefSeq" id="WP_344229305.1">
    <property type="nucleotide sequence ID" value="NZ_BAAALH010000002.1"/>
</dbReference>
<organism evidence="4 5">
    <name type="scientific">Citricoccus alkalitolerans</name>
    <dbReference type="NCBI Taxonomy" id="246603"/>
    <lineage>
        <taxon>Bacteria</taxon>
        <taxon>Bacillati</taxon>
        <taxon>Actinomycetota</taxon>
        <taxon>Actinomycetes</taxon>
        <taxon>Micrococcales</taxon>
        <taxon>Micrococcaceae</taxon>
        <taxon>Citricoccus</taxon>
    </lineage>
</organism>
<feature type="transmembrane region" description="Helical" evidence="2">
    <location>
        <begin position="32"/>
        <end position="65"/>
    </location>
</feature>
<dbReference type="Pfam" id="PF07553">
    <property type="entry name" value="Lipoprotein_Ltp"/>
    <property type="match status" value="2"/>
</dbReference>
<reference evidence="5" key="1">
    <citation type="journal article" date="2019" name="Int. J. Syst. Evol. Microbiol.">
        <title>The Global Catalogue of Microorganisms (GCM) 10K type strain sequencing project: providing services to taxonomists for standard genome sequencing and annotation.</title>
        <authorList>
            <consortium name="The Broad Institute Genomics Platform"/>
            <consortium name="The Broad Institute Genome Sequencing Center for Infectious Disease"/>
            <person name="Wu L."/>
            <person name="Ma J."/>
        </authorList>
    </citation>
    <scope>NUCLEOTIDE SEQUENCE [LARGE SCALE GENOMIC DNA]</scope>
    <source>
        <strain evidence="5">CGMCC 1.12125</strain>
    </source>
</reference>
<protein>
    <submittedName>
        <fullName evidence="4">Ltp family lipoprotein</fullName>
    </submittedName>
</protein>
<keyword evidence="2" id="KW-1133">Transmembrane helix</keyword>
<keyword evidence="2" id="KW-0812">Transmembrane</keyword>
<evidence type="ECO:0000256" key="1">
    <source>
        <dbReference type="SAM" id="MobiDB-lite"/>
    </source>
</evidence>
<keyword evidence="5" id="KW-1185">Reference proteome</keyword>
<sequence>MSHAVDFQQQPQYGGQPGPPPKTGNGLGVAALVLGIIAIVIAFIPFIGIGSFLLGALAVILGIVGLRKKGLPKGTSIAGLILGALSLIIAGIMTAITATFVAAVDESLQSMPDSSIVAEATTTDAPVATPISEASESTSSAEDPTSEAADPEVPTEHRSALAQAQNYSDLMYLSKAGLWDQLTSEYGGQFTEEAADYAVENVEADWQQNALEQGRSYQETMSMSPAAVYDQLVSEYGGQFTAEEAQYAVDNL</sequence>
<evidence type="ECO:0000256" key="2">
    <source>
        <dbReference type="SAM" id="Phobius"/>
    </source>
</evidence>
<dbReference type="Gene3D" id="1.10.10.10">
    <property type="entry name" value="Winged helix-like DNA-binding domain superfamily/Winged helix DNA-binding domain"/>
    <property type="match status" value="2"/>
</dbReference>
<dbReference type="InterPro" id="IPR011434">
    <property type="entry name" value="Ltp-like_HTH"/>
</dbReference>
<proteinExistence type="predicted"/>
<keyword evidence="2" id="KW-0472">Membrane</keyword>
<name>A0ABV8XVW5_9MICC</name>
<feature type="domain" description="Putative host cell surface-exposed lipoprotein Ltp-like HTH region" evidence="3">
    <location>
        <begin position="156"/>
        <end position="202"/>
    </location>
</feature>
<dbReference type="Proteomes" id="UP001595965">
    <property type="component" value="Unassembled WGS sequence"/>
</dbReference>
<keyword evidence="4" id="KW-0449">Lipoprotein</keyword>
<feature type="region of interest" description="Disordered" evidence="1">
    <location>
        <begin position="1"/>
        <end position="20"/>
    </location>
</feature>
<evidence type="ECO:0000313" key="5">
    <source>
        <dbReference type="Proteomes" id="UP001595965"/>
    </source>
</evidence>
<gene>
    <name evidence="4" type="ORF">ACFO0K_04240</name>
</gene>
<feature type="transmembrane region" description="Helical" evidence="2">
    <location>
        <begin position="77"/>
        <end position="104"/>
    </location>
</feature>
<feature type="domain" description="Putative host cell surface-exposed lipoprotein Ltp-like HTH region" evidence="3">
    <location>
        <begin position="205"/>
        <end position="252"/>
    </location>
</feature>
<dbReference type="EMBL" id="JBHSEN010000001">
    <property type="protein sequence ID" value="MFC4428888.1"/>
    <property type="molecule type" value="Genomic_DNA"/>
</dbReference>
<feature type="compositionally biased region" description="Low complexity" evidence="1">
    <location>
        <begin position="132"/>
        <end position="148"/>
    </location>
</feature>
<accession>A0ABV8XVW5</accession>